<proteinExistence type="predicted"/>
<feature type="compositionally biased region" description="Low complexity" evidence="1">
    <location>
        <begin position="105"/>
        <end position="114"/>
    </location>
</feature>
<gene>
    <name evidence="2" type="ORF">AVDCRST_MAG68-463</name>
</gene>
<feature type="non-terminal residue" evidence="2">
    <location>
        <position position="1"/>
    </location>
</feature>
<dbReference type="AlphaFoldDB" id="A0A6J4KCJ1"/>
<feature type="compositionally biased region" description="Low complexity" evidence="1">
    <location>
        <begin position="246"/>
        <end position="256"/>
    </location>
</feature>
<name>A0A6J4KCJ1_9BACT</name>
<sequence>GTFMDGPVHPHAVDRRRGGPAVRVRRRRLRAGARGRRARAVPARAARAGPGLRGPLRAVGGGRVRHPALRRPLRPRRRGAAGQPRGGREGAAGDRGAARRRRSRPLPAAAPARARAGRRGRDAHRGGGHRGGAGAAREAGAVHRLHPQRQPPVRLPVQRVRRGLAPQLHRDLAGDRPVGPAHAAEARLGVRGVDGARPRAPRRGVDVVRQVHPLQRRRGQPARPERVGSFLGGGRLRHRRRGGLPGRRLGLQPLRLSRARRPPAPRRLQGARRGRGVPLVARDHGGAGVEPVAGRKGLQRAALSAAAVPRPLHRQRDRAGAAHHAETRGDPRRAGEGGTM</sequence>
<evidence type="ECO:0000313" key="2">
    <source>
        <dbReference type="EMBL" id="CAA9301221.1"/>
    </source>
</evidence>
<feature type="compositionally biased region" description="Low complexity" evidence="1">
    <location>
        <begin position="40"/>
        <end position="58"/>
    </location>
</feature>
<dbReference type="EMBL" id="CADCTW010000028">
    <property type="protein sequence ID" value="CAA9301221.1"/>
    <property type="molecule type" value="Genomic_DNA"/>
</dbReference>
<protein>
    <submittedName>
        <fullName evidence="2">Uncharacterized protein</fullName>
    </submittedName>
</protein>
<accession>A0A6J4KCJ1</accession>
<evidence type="ECO:0000256" key="1">
    <source>
        <dbReference type="SAM" id="MobiDB-lite"/>
    </source>
</evidence>
<organism evidence="2">
    <name type="scientific">uncultured Gemmatimonadota bacterium</name>
    <dbReference type="NCBI Taxonomy" id="203437"/>
    <lineage>
        <taxon>Bacteria</taxon>
        <taxon>Pseudomonadati</taxon>
        <taxon>Gemmatimonadota</taxon>
        <taxon>environmental samples</taxon>
    </lineage>
</organism>
<feature type="region of interest" description="Disordered" evidence="1">
    <location>
        <begin position="1"/>
        <end position="158"/>
    </location>
</feature>
<feature type="compositionally biased region" description="Basic residues" evidence="1">
    <location>
        <begin position="63"/>
        <end position="79"/>
    </location>
</feature>
<feature type="compositionally biased region" description="Basic and acidic residues" evidence="1">
    <location>
        <begin position="317"/>
        <end position="340"/>
    </location>
</feature>
<feature type="compositionally biased region" description="Basic residues" evidence="1">
    <location>
        <begin position="257"/>
        <end position="275"/>
    </location>
</feature>
<feature type="compositionally biased region" description="Basic residues" evidence="1">
    <location>
        <begin position="23"/>
        <end position="39"/>
    </location>
</feature>
<feature type="region of interest" description="Disordered" evidence="1">
    <location>
        <begin position="214"/>
        <end position="340"/>
    </location>
</feature>
<reference evidence="2" key="1">
    <citation type="submission" date="2020-02" db="EMBL/GenBank/DDBJ databases">
        <authorList>
            <person name="Meier V. D."/>
        </authorList>
    </citation>
    <scope>NUCLEOTIDE SEQUENCE</scope>
    <source>
        <strain evidence="2">AVDCRST_MAG68</strain>
    </source>
</reference>
<feature type="non-terminal residue" evidence="2">
    <location>
        <position position="340"/>
    </location>
</feature>